<keyword evidence="3" id="KW-1185">Reference proteome</keyword>
<dbReference type="KEGG" id="sdl:Sdel_1141"/>
<feature type="domain" description="Anti-sigma-28 factor FlgM C-terminal" evidence="1">
    <location>
        <begin position="32"/>
        <end position="60"/>
    </location>
</feature>
<dbReference type="OrthoDB" id="5340044at2"/>
<sequence>MISQVQASNVAYVKPSALKEESSKNVNQTEKSEGVDKLSAIKAQIENGSYEVNLAKTAKAVAEELL</sequence>
<dbReference type="Pfam" id="PF04316">
    <property type="entry name" value="FlgM"/>
    <property type="match status" value="1"/>
</dbReference>
<protein>
    <recommendedName>
        <fullName evidence="1">Anti-sigma-28 factor FlgM C-terminal domain-containing protein</fullName>
    </recommendedName>
</protein>
<accession>D1B244</accession>
<evidence type="ECO:0000259" key="1">
    <source>
        <dbReference type="Pfam" id="PF04316"/>
    </source>
</evidence>
<reference evidence="3" key="1">
    <citation type="submission" date="2009-11" db="EMBL/GenBank/DDBJ databases">
        <title>The complete genome of Sulfurospirillum deleyianum DSM 6946.</title>
        <authorList>
            <consortium name="US DOE Joint Genome Institute (JGI-PGF)"/>
            <person name="Lucas S."/>
            <person name="Copeland A."/>
            <person name="Lapidus A."/>
            <person name="Glavina del Rio T."/>
            <person name="Dalin E."/>
            <person name="Tice H."/>
            <person name="Bruce D."/>
            <person name="Goodwin L."/>
            <person name="Pitluck S."/>
            <person name="Kyrpides N."/>
            <person name="Mavromatis K."/>
            <person name="Ivanova N."/>
            <person name="Ovchinnikova G."/>
            <person name="Munk A.C."/>
            <person name="Lu M."/>
            <person name="Brettin T."/>
            <person name="Detter J.C."/>
            <person name="Han C."/>
            <person name="Tapia R."/>
            <person name="Larimer F."/>
            <person name="Land M."/>
            <person name="Hauser L."/>
            <person name="Markowitz V."/>
            <person name="Cheng J.F."/>
            <person name="Hugenholtz P."/>
            <person name="Woyke T."/>
            <person name="Wu D."/>
            <person name="Aumann P."/>
            <person name="Schneider S."/>
            <person name="Lang E."/>
            <person name="Spring S."/>
            <person name="Klenk H.P."/>
            <person name="Eisen J.A."/>
        </authorList>
    </citation>
    <scope>NUCLEOTIDE SEQUENCE [LARGE SCALE GENOMIC DNA]</scope>
    <source>
        <strain evidence="3">ATCC 51133 / DSM 6946 / 5175</strain>
    </source>
</reference>
<name>D1B244_SULD5</name>
<evidence type="ECO:0000313" key="2">
    <source>
        <dbReference type="EMBL" id="ACZ12164.1"/>
    </source>
</evidence>
<dbReference type="STRING" id="525898.Sdel_1141"/>
<dbReference type="EMBL" id="CP001816">
    <property type="protein sequence ID" value="ACZ12164.1"/>
    <property type="molecule type" value="Genomic_DNA"/>
</dbReference>
<dbReference type="SUPFAM" id="SSF101498">
    <property type="entry name" value="Anti-sigma factor FlgM"/>
    <property type="match status" value="1"/>
</dbReference>
<dbReference type="Proteomes" id="UP000002222">
    <property type="component" value="Chromosome"/>
</dbReference>
<dbReference type="RefSeq" id="WP_012856922.1">
    <property type="nucleotide sequence ID" value="NC_013512.1"/>
</dbReference>
<proteinExistence type="predicted"/>
<dbReference type="AlphaFoldDB" id="D1B244"/>
<dbReference type="InterPro" id="IPR031316">
    <property type="entry name" value="FlgM_C"/>
</dbReference>
<dbReference type="InterPro" id="IPR035890">
    <property type="entry name" value="Anti-sigma-28_factor_FlgM_sf"/>
</dbReference>
<evidence type="ECO:0000313" key="3">
    <source>
        <dbReference type="Proteomes" id="UP000002222"/>
    </source>
</evidence>
<gene>
    <name evidence="2" type="ordered locus">Sdel_1141</name>
</gene>
<organism evidence="2 3">
    <name type="scientific">Sulfurospirillum deleyianum (strain ATCC 51133 / DSM 6946 / 5175)</name>
    <dbReference type="NCBI Taxonomy" id="525898"/>
    <lineage>
        <taxon>Bacteria</taxon>
        <taxon>Pseudomonadati</taxon>
        <taxon>Campylobacterota</taxon>
        <taxon>Epsilonproteobacteria</taxon>
        <taxon>Campylobacterales</taxon>
        <taxon>Sulfurospirillaceae</taxon>
        <taxon>Sulfurospirillum</taxon>
    </lineage>
</organism>
<dbReference type="HOGENOM" id="CLU_2829659_0_0_7"/>
<reference evidence="2 3" key="2">
    <citation type="journal article" date="2010" name="Stand. Genomic Sci.">
        <title>Complete genome sequence of Sulfurospirillum deleyianum type strain (5175).</title>
        <authorList>
            <person name="Sikorski J."/>
            <person name="Lapidus A."/>
            <person name="Copeland A."/>
            <person name="Glavina Del Rio T."/>
            <person name="Nolan M."/>
            <person name="Lucas S."/>
            <person name="Chen F."/>
            <person name="Tice H."/>
            <person name="Cheng J.F."/>
            <person name="Saunders E."/>
            <person name="Bruce D."/>
            <person name="Goodwin L."/>
            <person name="Pitluck S."/>
            <person name="Ovchinnikova G."/>
            <person name="Pati A."/>
            <person name="Ivanova N."/>
            <person name="Mavromatis K."/>
            <person name="Chen A."/>
            <person name="Palaniappan K."/>
            <person name="Chain P."/>
            <person name="Land M."/>
            <person name="Hauser L."/>
            <person name="Chang Y.J."/>
            <person name="Jeffries C.D."/>
            <person name="Brettin T."/>
            <person name="Detter J.C."/>
            <person name="Han C."/>
            <person name="Rohde M."/>
            <person name="Lang E."/>
            <person name="Spring S."/>
            <person name="Goker M."/>
            <person name="Bristow J."/>
            <person name="Eisen J.A."/>
            <person name="Markowitz V."/>
            <person name="Hugenholtz P."/>
            <person name="Kyrpides N.C."/>
            <person name="Klenk H.P."/>
        </authorList>
    </citation>
    <scope>NUCLEOTIDE SEQUENCE [LARGE SCALE GENOMIC DNA]</scope>
    <source>
        <strain evidence="3">ATCC 51133 / DSM 6946 / 5175</strain>
    </source>
</reference>